<dbReference type="Proteomes" id="UP000560081">
    <property type="component" value="Unassembled WGS sequence"/>
</dbReference>
<evidence type="ECO:0000313" key="7">
    <source>
        <dbReference type="Proteomes" id="UP000560081"/>
    </source>
</evidence>
<name>A0A7W7PC64_9MICC</name>
<proteinExistence type="predicted"/>
<evidence type="ECO:0000256" key="3">
    <source>
        <dbReference type="ARBA" id="ARBA00022989"/>
    </source>
</evidence>
<keyword evidence="7" id="KW-1185">Reference proteome</keyword>
<comment type="subcellular location">
    <subcellularLocation>
        <location evidence="1">Membrane</location>
        <topology evidence="1">Multi-pass membrane protein</topology>
    </subcellularLocation>
</comment>
<dbReference type="Pfam" id="PF01226">
    <property type="entry name" value="Form_Nir_trans"/>
    <property type="match status" value="1"/>
</dbReference>
<accession>A0A7W7PC64</accession>
<feature type="transmembrane region" description="Helical" evidence="5">
    <location>
        <begin position="61"/>
        <end position="87"/>
    </location>
</feature>
<comment type="caution">
    <text evidence="6">The sequence shown here is derived from an EMBL/GenBank/DDBJ whole genome shotgun (WGS) entry which is preliminary data.</text>
</comment>
<feature type="transmembrane region" description="Helical" evidence="5">
    <location>
        <begin position="138"/>
        <end position="167"/>
    </location>
</feature>
<keyword evidence="4 5" id="KW-0472">Membrane</keyword>
<evidence type="ECO:0000256" key="1">
    <source>
        <dbReference type="ARBA" id="ARBA00004141"/>
    </source>
</evidence>
<sequence>MTVGLLAYPLALHETGSHLLAGVALSVEFIALFLAHAELFTEGFFYPIMAIVDGRGTWLELLRLWGVTLATNLLGGWVTVGLIALVFPQLHPDLAETTHHFLEIGLSWQGAAFALLAGTAITLMTRMQAGAEDAPTRVAAAVAGAVVLGGGSLFHSVLDSVIMFGAIHSGAAGIDYLDWLGWIWWVIPLNILGGLLLTTGPRVLRSVEARD</sequence>
<reference evidence="6 7" key="1">
    <citation type="submission" date="2020-08" db="EMBL/GenBank/DDBJ databases">
        <title>Sequencing the genomes of 1000 actinobacteria strains.</title>
        <authorList>
            <person name="Klenk H.-P."/>
        </authorList>
    </citation>
    <scope>NUCLEOTIDE SEQUENCE [LARGE SCALE GENOMIC DNA]</scope>
    <source>
        <strain evidence="6 7">DSM 19079</strain>
    </source>
</reference>
<dbReference type="GO" id="GO:0022857">
    <property type="term" value="F:transmembrane transporter activity"/>
    <property type="evidence" value="ECO:0007669"/>
    <property type="project" value="InterPro"/>
</dbReference>
<organism evidence="6 7">
    <name type="scientific">Micrococcus flavus</name>
    <dbReference type="NCBI Taxonomy" id="384602"/>
    <lineage>
        <taxon>Bacteria</taxon>
        <taxon>Bacillati</taxon>
        <taxon>Actinomycetota</taxon>
        <taxon>Actinomycetes</taxon>
        <taxon>Micrococcales</taxon>
        <taxon>Micrococcaceae</taxon>
        <taxon>Micrococcus</taxon>
    </lineage>
</organism>
<evidence type="ECO:0000256" key="2">
    <source>
        <dbReference type="ARBA" id="ARBA00022692"/>
    </source>
</evidence>
<evidence type="ECO:0000313" key="6">
    <source>
        <dbReference type="EMBL" id="MBB4883205.1"/>
    </source>
</evidence>
<dbReference type="EMBL" id="JACHMC010000001">
    <property type="protein sequence ID" value="MBB4883205.1"/>
    <property type="molecule type" value="Genomic_DNA"/>
</dbReference>
<evidence type="ECO:0000256" key="4">
    <source>
        <dbReference type="ARBA" id="ARBA00023136"/>
    </source>
</evidence>
<dbReference type="AlphaFoldDB" id="A0A7W7PC64"/>
<dbReference type="GO" id="GO:0016020">
    <property type="term" value="C:membrane"/>
    <property type="evidence" value="ECO:0007669"/>
    <property type="project" value="UniProtKB-SubCell"/>
</dbReference>
<dbReference type="InterPro" id="IPR023271">
    <property type="entry name" value="Aquaporin-like"/>
</dbReference>
<protein>
    <submittedName>
        <fullName evidence="6">Formate/nitrite transporter FocA (FNT family)</fullName>
    </submittedName>
</protein>
<dbReference type="InterPro" id="IPR000292">
    <property type="entry name" value="For/NO2_transpt"/>
</dbReference>
<dbReference type="Gene3D" id="1.20.1080.10">
    <property type="entry name" value="Glycerol uptake facilitator protein"/>
    <property type="match status" value="1"/>
</dbReference>
<feature type="transmembrane region" description="Helical" evidence="5">
    <location>
        <begin position="179"/>
        <end position="197"/>
    </location>
</feature>
<evidence type="ECO:0000256" key="5">
    <source>
        <dbReference type="SAM" id="Phobius"/>
    </source>
</evidence>
<feature type="transmembrane region" description="Helical" evidence="5">
    <location>
        <begin position="107"/>
        <end position="126"/>
    </location>
</feature>
<keyword evidence="3 5" id="KW-1133">Transmembrane helix</keyword>
<gene>
    <name evidence="6" type="ORF">BJ976_001556</name>
</gene>
<keyword evidence="2 5" id="KW-0812">Transmembrane</keyword>